<evidence type="ECO:0000313" key="10">
    <source>
        <dbReference type="EMBL" id="OMJ71468.1"/>
    </source>
</evidence>
<organism evidence="10 11">
    <name type="scientific">Stentor coeruleus</name>
    <dbReference type="NCBI Taxonomy" id="5963"/>
    <lineage>
        <taxon>Eukaryota</taxon>
        <taxon>Sar</taxon>
        <taxon>Alveolata</taxon>
        <taxon>Ciliophora</taxon>
        <taxon>Postciliodesmatophora</taxon>
        <taxon>Heterotrichea</taxon>
        <taxon>Heterotrichida</taxon>
        <taxon>Stentoridae</taxon>
        <taxon>Stentor</taxon>
    </lineage>
</organism>
<feature type="domain" description="Palmitoyltransferase DHHC" evidence="9">
    <location>
        <begin position="92"/>
        <end position="219"/>
    </location>
</feature>
<dbReference type="PANTHER" id="PTHR22883">
    <property type="entry name" value="ZINC FINGER DHHC DOMAIN CONTAINING PROTEIN"/>
    <property type="match status" value="1"/>
</dbReference>
<evidence type="ECO:0000256" key="8">
    <source>
        <dbReference type="SAM" id="MobiDB-lite"/>
    </source>
</evidence>
<dbReference type="PANTHER" id="PTHR22883:SF203">
    <property type="entry name" value="PALMITOYLTRANSFERASE"/>
    <property type="match status" value="1"/>
</dbReference>
<evidence type="ECO:0000259" key="9">
    <source>
        <dbReference type="Pfam" id="PF01529"/>
    </source>
</evidence>
<comment type="catalytic activity">
    <reaction evidence="7">
        <text>L-cysteinyl-[protein] + hexadecanoyl-CoA = S-hexadecanoyl-L-cysteinyl-[protein] + CoA</text>
        <dbReference type="Rhea" id="RHEA:36683"/>
        <dbReference type="Rhea" id="RHEA-COMP:10131"/>
        <dbReference type="Rhea" id="RHEA-COMP:11032"/>
        <dbReference type="ChEBI" id="CHEBI:29950"/>
        <dbReference type="ChEBI" id="CHEBI:57287"/>
        <dbReference type="ChEBI" id="CHEBI:57379"/>
        <dbReference type="ChEBI" id="CHEBI:74151"/>
        <dbReference type="EC" id="2.3.1.225"/>
    </reaction>
</comment>
<comment type="subcellular location">
    <subcellularLocation>
        <location evidence="1">Membrane</location>
        <topology evidence="1">Multi-pass membrane protein</topology>
    </subcellularLocation>
</comment>
<dbReference type="InterPro" id="IPR039859">
    <property type="entry name" value="PFA4/ZDH16/20/ERF2-like"/>
</dbReference>
<keyword evidence="2 7" id="KW-0808">Transferase</keyword>
<accession>A0A1R2B3V5</accession>
<keyword evidence="5 7" id="KW-0472">Membrane</keyword>
<dbReference type="InterPro" id="IPR001594">
    <property type="entry name" value="Palmitoyltrfase_DHHC"/>
</dbReference>
<protein>
    <recommendedName>
        <fullName evidence="7">Palmitoyltransferase</fullName>
        <ecNumber evidence="7">2.3.1.225</ecNumber>
    </recommendedName>
</protein>
<gene>
    <name evidence="10" type="ORF">SteCoe_30316</name>
</gene>
<keyword evidence="3 7" id="KW-0812">Transmembrane</keyword>
<dbReference type="Pfam" id="PF01529">
    <property type="entry name" value="DHHC"/>
    <property type="match status" value="1"/>
</dbReference>
<dbReference type="PROSITE" id="PS50216">
    <property type="entry name" value="DHHC"/>
    <property type="match status" value="1"/>
</dbReference>
<dbReference type="EMBL" id="MPUH01000987">
    <property type="protein sequence ID" value="OMJ71468.1"/>
    <property type="molecule type" value="Genomic_DNA"/>
</dbReference>
<dbReference type="GO" id="GO:0005783">
    <property type="term" value="C:endoplasmic reticulum"/>
    <property type="evidence" value="ECO:0007669"/>
    <property type="project" value="TreeGrafter"/>
</dbReference>
<feature type="transmembrane region" description="Helical" evidence="7">
    <location>
        <begin position="135"/>
        <end position="160"/>
    </location>
</feature>
<dbReference type="EC" id="2.3.1.225" evidence="7"/>
<dbReference type="GO" id="GO:0005794">
    <property type="term" value="C:Golgi apparatus"/>
    <property type="evidence" value="ECO:0007669"/>
    <property type="project" value="TreeGrafter"/>
</dbReference>
<comment type="caution">
    <text evidence="10">The sequence shown here is derived from an EMBL/GenBank/DDBJ whole genome shotgun (WGS) entry which is preliminary data.</text>
</comment>
<comment type="similarity">
    <text evidence="7">Belongs to the DHHC palmitoyltransferase family.</text>
</comment>
<feature type="compositionally biased region" description="Basic and acidic residues" evidence="8">
    <location>
        <begin position="228"/>
        <end position="239"/>
    </location>
</feature>
<keyword evidence="6 7" id="KW-0012">Acyltransferase</keyword>
<keyword evidence="11" id="KW-1185">Reference proteome</keyword>
<evidence type="ECO:0000256" key="2">
    <source>
        <dbReference type="ARBA" id="ARBA00022679"/>
    </source>
</evidence>
<dbReference type="AlphaFoldDB" id="A0A1R2B3V5"/>
<dbReference type="GO" id="GO:0019706">
    <property type="term" value="F:protein-cysteine S-palmitoyltransferase activity"/>
    <property type="evidence" value="ECO:0007669"/>
    <property type="project" value="UniProtKB-EC"/>
</dbReference>
<evidence type="ECO:0000256" key="4">
    <source>
        <dbReference type="ARBA" id="ARBA00022989"/>
    </source>
</evidence>
<name>A0A1R2B3V5_9CILI</name>
<feature type="region of interest" description="Disordered" evidence="8">
    <location>
        <begin position="228"/>
        <end position="275"/>
    </location>
</feature>
<feature type="transmembrane region" description="Helical" evidence="7">
    <location>
        <begin position="21"/>
        <end position="38"/>
    </location>
</feature>
<dbReference type="Proteomes" id="UP000187209">
    <property type="component" value="Unassembled WGS sequence"/>
</dbReference>
<evidence type="ECO:0000256" key="5">
    <source>
        <dbReference type="ARBA" id="ARBA00023136"/>
    </source>
</evidence>
<proteinExistence type="inferred from homology"/>
<evidence type="ECO:0000256" key="1">
    <source>
        <dbReference type="ARBA" id="ARBA00004141"/>
    </source>
</evidence>
<evidence type="ECO:0000256" key="6">
    <source>
        <dbReference type="ARBA" id="ARBA00023315"/>
    </source>
</evidence>
<reference evidence="10 11" key="1">
    <citation type="submission" date="2016-11" db="EMBL/GenBank/DDBJ databases">
        <title>The macronuclear genome of Stentor coeruleus: a giant cell with tiny introns.</title>
        <authorList>
            <person name="Slabodnick M."/>
            <person name="Ruby J.G."/>
            <person name="Reiff S.B."/>
            <person name="Swart E.C."/>
            <person name="Gosai S."/>
            <person name="Prabakaran S."/>
            <person name="Witkowska E."/>
            <person name="Larue G.E."/>
            <person name="Fisher S."/>
            <person name="Freeman R.M."/>
            <person name="Gunawardena J."/>
            <person name="Chu W."/>
            <person name="Stover N.A."/>
            <person name="Gregory B.D."/>
            <person name="Nowacki M."/>
            <person name="Derisi J."/>
            <person name="Roy S.W."/>
            <person name="Marshall W.F."/>
            <person name="Sood P."/>
        </authorList>
    </citation>
    <scope>NUCLEOTIDE SEQUENCE [LARGE SCALE GENOMIC DNA]</scope>
    <source>
        <strain evidence="10">WM001</strain>
    </source>
</reference>
<comment type="domain">
    <text evidence="7">The DHHC domain is required for palmitoyltransferase activity.</text>
</comment>
<dbReference type="OrthoDB" id="1924421at2759"/>
<feature type="transmembrane region" description="Helical" evidence="7">
    <location>
        <begin position="180"/>
        <end position="203"/>
    </location>
</feature>
<keyword evidence="4 7" id="KW-1133">Transmembrane helix</keyword>
<sequence>MSKTIRKTGFQLPLNSYQIGSWVINLFNLLMSSVIYMPTLPLGSQIAYGILYYITELAVVILAAVATAIDPSDIFLRSKSKDKDHIECEIGQSICTICNSTVGNLSKHCGVCNKCVDQFDHHCKWLNNCIGLPNYSIFISLLWCLEINTLLLIIFAIILFSEFNNHRSNYSDRVDNHEVYLAFTVLTFIVNILVLVGNTYLITFHSYIKCKGMSTFDFILMRREKKEKEEKKKKNEAKTPSENSLSNENENKKKKKVKDRENQEEIIMGYEDKSP</sequence>
<dbReference type="GO" id="GO:0006612">
    <property type="term" value="P:protein targeting to membrane"/>
    <property type="evidence" value="ECO:0007669"/>
    <property type="project" value="TreeGrafter"/>
</dbReference>
<evidence type="ECO:0000256" key="3">
    <source>
        <dbReference type="ARBA" id="ARBA00022692"/>
    </source>
</evidence>
<feature type="transmembrane region" description="Helical" evidence="7">
    <location>
        <begin position="50"/>
        <end position="69"/>
    </location>
</feature>
<evidence type="ECO:0000256" key="7">
    <source>
        <dbReference type="RuleBase" id="RU079119"/>
    </source>
</evidence>
<evidence type="ECO:0000313" key="11">
    <source>
        <dbReference type="Proteomes" id="UP000187209"/>
    </source>
</evidence>
<dbReference type="GO" id="GO:0016020">
    <property type="term" value="C:membrane"/>
    <property type="evidence" value="ECO:0007669"/>
    <property type="project" value="UniProtKB-SubCell"/>
</dbReference>